<proteinExistence type="predicted"/>
<name>A0A143YT81_9LACT</name>
<keyword evidence="2" id="KW-1185">Reference proteome</keyword>
<keyword evidence="1" id="KW-0378">Hydrolase</keyword>
<dbReference type="Proteomes" id="UP000242754">
    <property type="component" value="Unassembled WGS sequence"/>
</dbReference>
<organism evidence="1 2">
    <name type="scientific">Trichococcus palustris</name>
    <dbReference type="NCBI Taxonomy" id="140314"/>
    <lineage>
        <taxon>Bacteria</taxon>
        <taxon>Bacillati</taxon>
        <taxon>Bacillota</taxon>
        <taxon>Bacilli</taxon>
        <taxon>Lactobacillales</taxon>
        <taxon>Carnobacteriaceae</taxon>
        <taxon>Trichococcus</taxon>
    </lineage>
</organism>
<dbReference type="SUPFAM" id="SSF53474">
    <property type="entry name" value="alpha/beta-Hydrolases"/>
    <property type="match status" value="1"/>
</dbReference>
<evidence type="ECO:0000313" key="2">
    <source>
        <dbReference type="Proteomes" id="UP000242754"/>
    </source>
</evidence>
<dbReference type="AlphaFoldDB" id="A0A143YT81"/>
<dbReference type="EMBL" id="FJNE01000006">
    <property type="protein sequence ID" value="CZQ96513.1"/>
    <property type="molecule type" value="Genomic_DNA"/>
</dbReference>
<sequence>MKKIEKYIEYATTKALLAFKQKTFVSSKRINIRYLFQADKSSDALTVVFSACTRAGIKARYNYVRTLKDTKTNKLFILDDYSTDGRGSYYLGNWPTLDVEEAIKELIDCFLVKLTPRKVIFCGTSKGAYASLYYGLQFDDVNIVIGSPQYFLGNYLDCEANKVTFDYIRNGTDKQEIREFLNELLPETIRKSLKPRRIYLHYSDLEHTYKEHIQFLIQDLKENRFEIVEDVAHYTDHWDVSYHFPKFLKEILGKEMI</sequence>
<dbReference type="ESTHER" id="9lact-a0a143yt81">
    <property type="family name" value="Asp2"/>
</dbReference>
<dbReference type="STRING" id="140314.SAMN04488076_10455"/>
<reference evidence="1 2" key="1">
    <citation type="submission" date="2016-02" db="EMBL/GenBank/DDBJ databases">
        <authorList>
            <person name="Wen L."/>
            <person name="He K."/>
            <person name="Yang H."/>
        </authorList>
    </citation>
    <scope>NUCLEOTIDE SEQUENCE [LARGE SCALE GENOMIC DNA]</scope>
    <source>
        <strain evidence="1">Trichococcus palustris</strain>
    </source>
</reference>
<dbReference type="InterPro" id="IPR029058">
    <property type="entry name" value="AB_hydrolase_fold"/>
</dbReference>
<dbReference type="RefSeq" id="WP_087033580.1">
    <property type="nucleotide sequence ID" value="NZ_FJNE01000006.1"/>
</dbReference>
<evidence type="ECO:0000313" key="1">
    <source>
        <dbReference type="EMBL" id="CZQ96513.1"/>
    </source>
</evidence>
<dbReference type="GO" id="GO:0016787">
    <property type="term" value="F:hydrolase activity"/>
    <property type="evidence" value="ECO:0007669"/>
    <property type="project" value="UniProtKB-KW"/>
</dbReference>
<gene>
    <name evidence="1" type="ORF">Tpal_2018</name>
</gene>
<dbReference type="GO" id="GO:0015031">
    <property type="term" value="P:protein transport"/>
    <property type="evidence" value="ECO:0007669"/>
    <property type="project" value="InterPro"/>
</dbReference>
<dbReference type="Gene3D" id="3.40.50.1820">
    <property type="entry name" value="alpha/beta hydrolase"/>
    <property type="match status" value="1"/>
</dbReference>
<protein>
    <submittedName>
        <fullName evidence="1">Alpha/beta hydrolase fold</fullName>
    </submittedName>
</protein>
<accession>A0A143YT81</accession>